<feature type="region of interest" description="Disordered" evidence="6">
    <location>
        <begin position="95"/>
        <end position="121"/>
    </location>
</feature>
<evidence type="ECO:0000256" key="4">
    <source>
        <dbReference type="ARBA" id="ARBA00023002"/>
    </source>
</evidence>
<feature type="region of interest" description="Disordered" evidence="6">
    <location>
        <begin position="1"/>
        <end position="71"/>
    </location>
</feature>
<dbReference type="Gene3D" id="3.60.130.30">
    <property type="match status" value="1"/>
</dbReference>
<feature type="compositionally biased region" description="Basic residues" evidence="6">
    <location>
        <begin position="666"/>
        <end position="676"/>
    </location>
</feature>
<evidence type="ECO:0000256" key="3">
    <source>
        <dbReference type="ARBA" id="ARBA00022964"/>
    </source>
</evidence>
<feature type="compositionally biased region" description="Basic and acidic residues" evidence="6">
    <location>
        <begin position="1457"/>
        <end position="1466"/>
    </location>
</feature>
<keyword evidence="3" id="KW-0223">Dioxygenase</keyword>
<feature type="compositionally biased region" description="Basic and acidic residues" evidence="6">
    <location>
        <begin position="201"/>
        <end position="212"/>
    </location>
</feature>
<reference evidence="8 9" key="1">
    <citation type="journal article" date="2018" name="Nat. Ecol. Evol.">
        <title>Pezizomycetes genomes reveal the molecular basis of ectomycorrhizal truffle lifestyle.</title>
        <authorList>
            <person name="Murat C."/>
            <person name="Payen T."/>
            <person name="Noel B."/>
            <person name="Kuo A."/>
            <person name="Morin E."/>
            <person name="Chen J."/>
            <person name="Kohler A."/>
            <person name="Krizsan K."/>
            <person name="Balestrini R."/>
            <person name="Da Silva C."/>
            <person name="Montanini B."/>
            <person name="Hainaut M."/>
            <person name="Levati E."/>
            <person name="Barry K.W."/>
            <person name="Belfiori B."/>
            <person name="Cichocki N."/>
            <person name="Clum A."/>
            <person name="Dockter R.B."/>
            <person name="Fauchery L."/>
            <person name="Guy J."/>
            <person name="Iotti M."/>
            <person name="Le Tacon F."/>
            <person name="Lindquist E.A."/>
            <person name="Lipzen A."/>
            <person name="Malagnac F."/>
            <person name="Mello A."/>
            <person name="Molinier V."/>
            <person name="Miyauchi S."/>
            <person name="Poulain J."/>
            <person name="Riccioni C."/>
            <person name="Rubini A."/>
            <person name="Sitrit Y."/>
            <person name="Splivallo R."/>
            <person name="Traeger S."/>
            <person name="Wang M."/>
            <person name="Zifcakova L."/>
            <person name="Wipf D."/>
            <person name="Zambonelli A."/>
            <person name="Paolocci F."/>
            <person name="Nowrousian M."/>
            <person name="Ottonello S."/>
            <person name="Baldrian P."/>
            <person name="Spatafora J.W."/>
            <person name="Henrissat B."/>
            <person name="Nagy L.G."/>
            <person name="Aury J.M."/>
            <person name="Wincker P."/>
            <person name="Grigoriev I.V."/>
            <person name="Bonfante P."/>
            <person name="Martin F.M."/>
        </authorList>
    </citation>
    <scope>NUCLEOTIDE SEQUENCE [LARGE SCALE GENOMIC DNA]</scope>
    <source>
        <strain evidence="8 9">RN42</strain>
    </source>
</reference>
<dbReference type="GO" id="GO:0046872">
    <property type="term" value="F:metal ion binding"/>
    <property type="evidence" value="ECO:0007669"/>
    <property type="project" value="UniProtKB-KW"/>
</dbReference>
<keyword evidence="5" id="KW-0408">Iron</keyword>
<feature type="compositionally biased region" description="Polar residues" evidence="6">
    <location>
        <begin position="1017"/>
        <end position="1031"/>
    </location>
</feature>
<protein>
    <recommendedName>
        <fullName evidence="7">2OGFeDO JBP1/TET oxygenase domain-containing protein</fullName>
    </recommendedName>
</protein>
<evidence type="ECO:0000313" key="8">
    <source>
        <dbReference type="EMBL" id="RPA77270.1"/>
    </source>
</evidence>
<feature type="compositionally biased region" description="Low complexity" evidence="6">
    <location>
        <begin position="1675"/>
        <end position="1688"/>
    </location>
</feature>
<feature type="compositionally biased region" description="Low complexity" evidence="6">
    <location>
        <begin position="651"/>
        <end position="664"/>
    </location>
</feature>
<feature type="region of interest" description="Disordered" evidence="6">
    <location>
        <begin position="1647"/>
        <end position="1712"/>
    </location>
</feature>
<keyword evidence="9" id="KW-1185">Reference proteome</keyword>
<dbReference type="InterPro" id="IPR024779">
    <property type="entry name" value="2OGFeDO_JBP1/TET_oxygenase_dom"/>
</dbReference>
<feature type="region of interest" description="Disordered" evidence="6">
    <location>
        <begin position="1114"/>
        <end position="1137"/>
    </location>
</feature>
<dbReference type="EMBL" id="ML119729">
    <property type="protein sequence ID" value="RPA77270.1"/>
    <property type="molecule type" value="Genomic_DNA"/>
</dbReference>
<keyword evidence="2" id="KW-0479">Metal-binding</keyword>
<accession>A0A3N4HZI5</accession>
<feature type="compositionally biased region" description="Pro residues" evidence="6">
    <location>
        <begin position="1654"/>
        <end position="1674"/>
    </location>
</feature>
<dbReference type="OrthoDB" id="2690740at2759"/>
<feature type="compositionally biased region" description="Basic and acidic residues" evidence="6">
    <location>
        <begin position="1413"/>
        <end position="1422"/>
    </location>
</feature>
<sequence length="1712" mass="187831">MPVPKLPIKRSSASGRLRSAAKRTKLTTSTSSAAEGMATDRVLSTPGTGKADPPASARPESEAKPSKSTISSASVRFTLRKLDLERVLLDLESNRPDIEEHDTSTHSHTHTTSYSEPPLNPQQFPNWLRSLSKVQIEELLQHHDALLALPEAELEQHARSLCDYGDTRTAPVLPPPPPPALQNGYGTSKRPSGPKARRQQYRPERRPDYYLKKQQEREARVAKVLSSLAFSDIQTHLQSLDLDTLVANKGGRQPKSPESEQMLDDAQNYLQVPQEVSSTGFCITDSSGEVLVDVLPTGTIPALLLEQFEQSFKALCEDLPDAHFKISKSDKRFVEPALPGQAAGILHLSVWNQSTWQHERPAVSQSLRGDKTDYKDDFKHIRLQTFLNDNWELFKRLGGILKAHQPKLFDKYNAVELPSGIDKTLFWPFCMMALNRNYLSLPHKDLNDFVRGFCLLHCWGDFTGGDLTLKELRLKIPIQKGQVVLFRSAVLTQWNQPIEAAGIRHSMVLFTPWRMLEWRSISATQSLHGFSRLVIFSSFAPKQQHLPAHILPKQQHPQLSIHLPQTTTFLSPLPDHRHHTSPMEERSQAPIAVMSIEQPEVPPRDASPSPTPSPPPSFSRSSSPQSRAQSATSPEPSFFKKQKKGKPSPHPTTTPTVGKVKVSKQGNRKKSAKGAKKTVGTEEAEEDCSDTDVNHNLTLDTELEACIANTKANMVDGKLVDGEDDPVEEPLAVKVIKKSADAPEKKPTDAELIRMLLKTEDEAEIRKAYNEVRTVANRMGYKLCVPYTSFPGKGKDLLKIIARIFGKRYGWTWNLCRLIIKVCCRYTWRNCQYAPKRKAKRELQRSDDTKRQKKEQLRRPGLLVVFENPPTIANAGTIDRSETRIDAVPITVTVFASNAKPFVIPASVVGGTLKGIRHFIMEYINVGMFDPLMFRPAGSNSPFHNLESAEDVSLLIKCGSKGGVELAYTRLEYSTGLLPQLSGPVTPYAPQQMISSHSAGIGIRDPVEDMTSGDALESQSPPCPSTKTVRSSFSSPMIPVSLSAPMIFPESPSSTLTAPMQYDDMDFEYEDFIDFDMKDSDGDADDDIDGAFGSLHLRESSVVPATTTVEAGYKEKSDSVPLPPTTITSSGEFIEDDEDEYRIDEQHKEARVEQSQSEKEKQVPAATSGIEGIIGAAVESQSHSLLSDAQSPVSSLLPDATNTGDVAGLVRVEDLAKSTFSSPLPDAPSLVSSPLPDATSSSEADDVVRGDSHVHLPLPDAANSDATKSVESRVVEFRAEREEIDVRARAKLPLPDAADSDEADCFVRAEAQAKSPVSSPLLDAFKPVEEIEARARAKLPLPDAANSDEAECFVRAEAQAKSLFSSPLLDAVKPVEEVEARAQAKLPSPDAVKPVEEVETSAQAKLPSPDAVKPVEEVEARARAKSPISSPLSDAVKPVEEVEVRAQAKLPSPDAVKPVEEVEARARAKSPISSPLSDAVKPVEEVEVRAQAKLPSPDAVKPVEEVEARAQAKLPLPDAVKPVESRADVNIDRSHSIFPVAIRLGRVTAADEGKSRSHSIIPAVTRVDQAVKAKPSKARRVLIDESEEEEIALVQGMKRKAEDGMGGSPKQRSRPSVMAVSEASQRLYASRPRPALGYLGPIRLGEKILDAPKPKPTPSPPKSTPVRMPAPPPVRSTRTFSSSPSVRSTRSHVEVDTGFALLDPETLLRRKR</sequence>
<gene>
    <name evidence="8" type="ORF">BJ508DRAFT_310337</name>
</gene>
<evidence type="ECO:0000256" key="5">
    <source>
        <dbReference type="ARBA" id="ARBA00023004"/>
    </source>
</evidence>
<keyword evidence="4" id="KW-0560">Oxidoreductase</keyword>
<proteinExistence type="predicted"/>
<feature type="region of interest" description="Disordered" evidence="6">
    <location>
        <begin position="1147"/>
        <end position="1166"/>
    </location>
</feature>
<evidence type="ECO:0000313" key="9">
    <source>
        <dbReference type="Proteomes" id="UP000275078"/>
    </source>
</evidence>
<feature type="domain" description="2OGFeDO JBP1/TET oxygenase" evidence="7">
    <location>
        <begin position="363"/>
        <end position="491"/>
    </location>
</feature>
<feature type="compositionally biased region" description="Basic and acidic residues" evidence="6">
    <location>
        <begin position="1147"/>
        <end position="1162"/>
    </location>
</feature>
<feature type="compositionally biased region" description="Basic and acidic residues" evidence="6">
    <location>
        <begin position="95"/>
        <end position="105"/>
    </location>
</feature>
<feature type="region of interest" description="Disordered" evidence="6">
    <location>
        <begin position="1010"/>
        <end position="1031"/>
    </location>
</feature>
<dbReference type="GO" id="GO:0051213">
    <property type="term" value="F:dioxygenase activity"/>
    <property type="evidence" value="ECO:0007669"/>
    <property type="project" value="UniProtKB-KW"/>
</dbReference>
<dbReference type="Proteomes" id="UP000275078">
    <property type="component" value="Unassembled WGS sequence"/>
</dbReference>
<feature type="region of interest" description="Disordered" evidence="6">
    <location>
        <begin position="165"/>
        <end position="212"/>
    </location>
</feature>
<feature type="region of interest" description="Disordered" evidence="6">
    <location>
        <begin position="600"/>
        <end position="692"/>
    </location>
</feature>
<feature type="region of interest" description="Disordered" evidence="6">
    <location>
        <begin position="1455"/>
        <end position="1482"/>
    </location>
</feature>
<feature type="region of interest" description="Disordered" evidence="6">
    <location>
        <begin position="1389"/>
        <end position="1438"/>
    </location>
</feature>
<organism evidence="8 9">
    <name type="scientific">Ascobolus immersus RN42</name>
    <dbReference type="NCBI Taxonomy" id="1160509"/>
    <lineage>
        <taxon>Eukaryota</taxon>
        <taxon>Fungi</taxon>
        <taxon>Dikarya</taxon>
        <taxon>Ascomycota</taxon>
        <taxon>Pezizomycotina</taxon>
        <taxon>Pezizomycetes</taxon>
        <taxon>Pezizales</taxon>
        <taxon>Ascobolaceae</taxon>
        <taxon>Ascobolus</taxon>
    </lineage>
</organism>
<comment type="cofactor">
    <cofactor evidence="1">
        <name>Fe(2+)</name>
        <dbReference type="ChEBI" id="CHEBI:29033"/>
    </cofactor>
</comment>
<evidence type="ECO:0000256" key="2">
    <source>
        <dbReference type="ARBA" id="ARBA00022723"/>
    </source>
</evidence>
<evidence type="ECO:0000256" key="6">
    <source>
        <dbReference type="SAM" id="MobiDB-lite"/>
    </source>
</evidence>
<evidence type="ECO:0000259" key="7">
    <source>
        <dbReference type="Pfam" id="PF12851"/>
    </source>
</evidence>
<evidence type="ECO:0000256" key="1">
    <source>
        <dbReference type="ARBA" id="ARBA00001954"/>
    </source>
</evidence>
<dbReference type="Pfam" id="PF12851">
    <property type="entry name" value="Tet_JBP"/>
    <property type="match status" value="1"/>
</dbReference>
<name>A0A3N4HZI5_ASCIM</name>
<feature type="compositionally biased region" description="Low complexity" evidence="6">
    <location>
        <begin position="618"/>
        <end position="634"/>
    </location>
</feature>
<feature type="region of interest" description="Disordered" evidence="6">
    <location>
        <begin position="1219"/>
        <end position="1247"/>
    </location>
</feature>